<dbReference type="PROSITE" id="PS50110">
    <property type="entry name" value="RESPONSE_REGULATORY"/>
    <property type="match status" value="1"/>
</dbReference>
<dbReference type="SUPFAM" id="SSF52172">
    <property type="entry name" value="CheY-like"/>
    <property type="match status" value="1"/>
</dbReference>
<keyword evidence="1" id="KW-0597">Phosphoprotein</keyword>
<dbReference type="PANTHER" id="PTHR23308">
    <property type="entry name" value="NUCLEAR INHIBITOR OF PROTEIN PHOSPHATASE-1"/>
    <property type="match status" value="1"/>
</dbReference>
<dbReference type="InterPro" id="IPR000253">
    <property type="entry name" value="FHA_dom"/>
</dbReference>
<organism evidence="5 6">
    <name type="scientific">Thermosynechococcus sichuanensis E542</name>
    <dbReference type="NCBI Taxonomy" id="2016101"/>
    <lineage>
        <taxon>Bacteria</taxon>
        <taxon>Bacillati</taxon>
        <taxon>Cyanobacteriota</taxon>
        <taxon>Cyanophyceae</taxon>
        <taxon>Acaryochloridales</taxon>
        <taxon>Thermosynechococcaceae</taxon>
        <taxon>Thermosynechococcus</taxon>
        <taxon>Thermosynechococcus sichuanensis</taxon>
    </lineage>
</organism>
<dbReference type="CDD" id="cd00156">
    <property type="entry name" value="REC"/>
    <property type="match status" value="1"/>
</dbReference>
<feature type="modified residue" description="4-aspartylphosphate" evidence="1">
    <location>
        <position position="211"/>
    </location>
</feature>
<reference evidence="6" key="1">
    <citation type="submission" date="2018-09" db="EMBL/GenBank/DDBJ databases">
        <title>Complete genome sequence of thermophilic cyanobacteria strain Thermosynechococcus elongatus PKUAC-SCTE542.</title>
        <authorList>
            <person name="Liang Y."/>
            <person name="Tang J."/>
            <person name="Daroch M."/>
        </authorList>
    </citation>
    <scope>NUCLEOTIDE SEQUENCE [LARGE SCALE GENOMIC DNA]</scope>
    <source>
        <strain evidence="6">E542</strain>
    </source>
</reference>
<dbReference type="Gene3D" id="3.40.50.2300">
    <property type="match status" value="1"/>
</dbReference>
<accession>A0A3B7MFS1</accession>
<dbReference type="InterPro" id="IPR008984">
    <property type="entry name" value="SMAD_FHA_dom_sf"/>
</dbReference>
<dbReference type="Proteomes" id="UP000261812">
    <property type="component" value="Chromosome"/>
</dbReference>
<dbReference type="InterPro" id="IPR001789">
    <property type="entry name" value="Sig_transdc_resp-reg_receiver"/>
</dbReference>
<evidence type="ECO:0000259" key="3">
    <source>
        <dbReference type="PROSITE" id="PS50006"/>
    </source>
</evidence>
<dbReference type="Gene3D" id="2.60.200.20">
    <property type="match status" value="1"/>
</dbReference>
<proteinExistence type="predicted"/>
<evidence type="ECO:0000256" key="1">
    <source>
        <dbReference type="PROSITE-ProRule" id="PRU00169"/>
    </source>
</evidence>
<name>A0A3B7MFS1_9CYAN</name>
<dbReference type="RefSeq" id="WP_181494742.1">
    <property type="nucleotide sequence ID" value="NZ_CP032152.1"/>
</dbReference>
<protein>
    <submittedName>
        <fullName evidence="5">FHA domain-containing protein</fullName>
    </submittedName>
</protein>
<evidence type="ECO:0000313" key="6">
    <source>
        <dbReference type="Proteomes" id="UP000261812"/>
    </source>
</evidence>
<feature type="domain" description="FHA" evidence="3">
    <location>
        <begin position="62"/>
        <end position="112"/>
    </location>
</feature>
<dbReference type="PROSITE" id="PS50006">
    <property type="entry name" value="FHA_DOMAIN"/>
    <property type="match status" value="1"/>
</dbReference>
<evidence type="ECO:0000259" key="4">
    <source>
        <dbReference type="PROSITE" id="PS50110"/>
    </source>
</evidence>
<sequence>MDASANRPDTYVPHLQAPTRSGEQQRGFMRPSELILAAPTPRLLLHSVYMQRSIVLDQLPAWQIGRSKDCDIVLPDRWCSRHHICIERQADHRYRLTDLKSMNGTFIGNNRIHAPHILKHGDRISIGESELEYIDLRDVPSPHPYTNHSHESKGQVTVLMTHSSRTQGEMWREVLNSQGISTIWATSHFELEKIIAHVESLNCKISLLLLDLGMPKTNPYDFCRQYRQRYPEMNVILLSGMRTRVHESECKWAVNQGAMALFAGLPRENMFAELTSITERLQTIAKALQWPYLNPEALTNTLLKLQDAVDAELSGIVL</sequence>
<dbReference type="AlphaFoldDB" id="A0A3B7MFS1"/>
<dbReference type="GO" id="GO:0000160">
    <property type="term" value="P:phosphorelay signal transduction system"/>
    <property type="evidence" value="ECO:0007669"/>
    <property type="project" value="InterPro"/>
</dbReference>
<dbReference type="SMART" id="SM00240">
    <property type="entry name" value="FHA"/>
    <property type="match status" value="1"/>
</dbReference>
<dbReference type="KEGG" id="tsq:D3A95_09245"/>
<feature type="region of interest" description="Disordered" evidence="2">
    <location>
        <begin position="1"/>
        <end position="26"/>
    </location>
</feature>
<evidence type="ECO:0000313" key="5">
    <source>
        <dbReference type="EMBL" id="AXY68742.1"/>
    </source>
</evidence>
<evidence type="ECO:0000256" key="2">
    <source>
        <dbReference type="SAM" id="MobiDB-lite"/>
    </source>
</evidence>
<dbReference type="Pfam" id="PF00498">
    <property type="entry name" value="FHA"/>
    <property type="match status" value="1"/>
</dbReference>
<feature type="domain" description="Response regulatory" evidence="4">
    <location>
        <begin position="157"/>
        <end position="279"/>
    </location>
</feature>
<keyword evidence="6" id="KW-1185">Reference proteome</keyword>
<gene>
    <name evidence="5" type="ORF">D3A95_09245</name>
</gene>
<dbReference type="InterPro" id="IPR011006">
    <property type="entry name" value="CheY-like_superfamily"/>
</dbReference>
<dbReference type="SUPFAM" id="SSF49879">
    <property type="entry name" value="SMAD/FHA domain"/>
    <property type="match status" value="1"/>
</dbReference>
<dbReference type="InterPro" id="IPR050923">
    <property type="entry name" value="Cell_Proc_Reg/RNA_Proc"/>
</dbReference>
<dbReference type="EMBL" id="CP032152">
    <property type="protein sequence ID" value="AXY68742.1"/>
    <property type="molecule type" value="Genomic_DNA"/>
</dbReference>
<dbReference type="CDD" id="cd00060">
    <property type="entry name" value="FHA"/>
    <property type="match status" value="1"/>
</dbReference>